<dbReference type="Gene3D" id="3.40.50.300">
    <property type="entry name" value="P-loop containing nucleotide triphosphate hydrolases"/>
    <property type="match status" value="1"/>
</dbReference>
<comment type="similarity">
    <text evidence="1">Belongs to the ABC transporter superfamily.</text>
</comment>
<proteinExistence type="inferred from homology"/>
<evidence type="ECO:0000256" key="1">
    <source>
        <dbReference type="ARBA" id="ARBA00005417"/>
    </source>
</evidence>
<keyword evidence="3" id="KW-0547">Nucleotide-binding</keyword>
<feature type="domain" description="ABC transporter" evidence="6">
    <location>
        <begin position="8"/>
        <end position="246"/>
    </location>
</feature>
<dbReference type="InterPro" id="IPR003593">
    <property type="entry name" value="AAA+_ATPase"/>
</dbReference>
<reference evidence="8" key="1">
    <citation type="journal article" date="2019" name="Int. J. Syst. Evol. Microbiol.">
        <title>The Global Catalogue of Microorganisms (GCM) 10K type strain sequencing project: providing services to taxonomists for standard genome sequencing and annotation.</title>
        <authorList>
            <consortium name="The Broad Institute Genomics Platform"/>
            <consortium name="The Broad Institute Genome Sequencing Center for Infectious Disease"/>
            <person name="Wu L."/>
            <person name="Ma J."/>
        </authorList>
    </citation>
    <scope>NUCLEOTIDE SEQUENCE [LARGE SCALE GENOMIC DNA]</scope>
    <source>
        <strain evidence="8">JCM 18532</strain>
    </source>
</reference>
<evidence type="ECO:0000259" key="6">
    <source>
        <dbReference type="PROSITE" id="PS50893"/>
    </source>
</evidence>
<keyword evidence="8" id="KW-1185">Reference proteome</keyword>
<accession>A0ABP8ZD50</accession>
<protein>
    <submittedName>
        <fullName evidence="7">ABC transporter ATP-binding protein</fullName>
    </submittedName>
</protein>
<dbReference type="InterPro" id="IPR052156">
    <property type="entry name" value="BCAA_Transport_ATP-bd_LivF"/>
</dbReference>
<dbReference type="PANTHER" id="PTHR43820:SF4">
    <property type="entry name" value="HIGH-AFFINITY BRANCHED-CHAIN AMINO ACID TRANSPORT ATP-BINDING PROTEIN LIVF"/>
    <property type="match status" value="1"/>
</dbReference>
<dbReference type="Pfam" id="PF00005">
    <property type="entry name" value="ABC_tran"/>
    <property type="match status" value="1"/>
</dbReference>
<organism evidence="7 8">
    <name type="scientific">Nocardioides endophyticus</name>
    <dbReference type="NCBI Taxonomy" id="1353775"/>
    <lineage>
        <taxon>Bacteria</taxon>
        <taxon>Bacillati</taxon>
        <taxon>Actinomycetota</taxon>
        <taxon>Actinomycetes</taxon>
        <taxon>Propionibacteriales</taxon>
        <taxon>Nocardioidaceae</taxon>
        <taxon>Nocardioides</taxon>
    </lineage>
</organism>
<evidence type="ECO:0000313" key="7">
    <source>
        <dbReference type="EMBL" id="GAA4753222.1"/>
    </source>
</evidence>
<keyword evidence="4 7" id="KW-0067">ATP-binding</keyword>
<keyword evidence="5" id="KW-0029">Amino-acid transport</keyword>
<dbReference type="SMART" id="SM00382">
    <property type="entry name" value="AAA"/>
    <property type="match status" value="1"/>
</dbReference>
<dbReference type="PROSITE" id="PS50893">
    <property type="entry name" value="ABC_TRANSPORTER_2"/>
    <property type="match status" value="1"/>
</dbReference>
<dbReference type="GO" id="GO:0005524">
    <property type="term" value="F:ATP binding"/>
    <property type="evidence" value="ECO:0007669"/>
    <property type="project" value="UniProtKB-KW"/>
</dbReference>
<evidence type="ECO:0000256" key="5">
    <source>
        <dbReference type="ARBA" id="ARBA00022970"/>
    </source>
</evidence>
<sequence length="279" mass="29563">MSASPLALKVADVSARYGRAVSALDRAALEIPEGAVVAVLGNNGAGKTTLLRVMSGTHRLHGGEITGGQVFVGETPIGGLNPRKIVAHGVIQVPEGRRIFSRLTVEENLRVGGIRTRDRRSAAEARARVFDLFPILADRRHQRAGLMSGGEQQMLAIGRALMASPRVLLLDEPSLGLAPLVVEQIAHVITEINRQGTSVLLVEQNAEVALGVATHAYVLELGRVVLSGPASELRNSPAIRQLYLGDGAPLGDEVADGPRPVLAPWDFTAAARTRSRKAS</sequence>
<evidence type="ECO:0000256" key="2">
    <source>
        <dbReference type="ARBA" id="ARBA00022448"/>
    </source>
</evidence>
<dbReference type="InterPro" id="IPR027417">
    <property type="entry name" value="P-loop_NTPase"/>
</dbReference>
<dbReference type="InterPro" id="IPR017871">
    <property type="entry name" value="ABC_transporter-like_CS"/>
</dbReference>
<dbReference type="EMBL" id="BAABKN010000028">
    <property type="protein sequence ID" value="GAA4753222.1"/>
    <property type="molecule type" value="Genomic_DNA"/>
</dbReference>
<dbReference type="SUPFAM" id="SSF52540">
    <property type="entry name" value="P-loop containing nucleoside triphosphate hydrolases"/>
    <property type="match status" value="1"/>
</dbReference>
<dbReference type="Proteomes" id="UP001499882">
    <property type="component" value="Unassembled WGS sequence"/>
</dbReference>
<evidence type="ECO:0000313" key="8">
    <source>
        <dbReference type="Proteomes" id="UP001499882"/>
    </source>
</evidence>
<gene>
    <name evidence="7" type="ORF">GCM10023350_43110</name>
</gene>
<dbReference type="InterPro" id="IPR003439">
    <property type="entry name" value="ABC_transporter-like_ATP-bd"/>
</dbReference>
<comment type="caution">
    <text evidence="7">The sequence shown here is derived from an EMBL/GenBank/DDBJ whole genome shotgun (WGS) entry which is preliminary data.</text>
</comment>
<dbReference type="CDD" id="cd03224">
    <property type="entry name" value="ABC_TM1139_LivF_branched"/>
    <property type="match status" value="1"/>
</dbReference>
<evidence type="ECO:0000256" key="3">
    <source>
        <dbReference type="ARBA" id="ARBA00022741"/>
    </source>
</evidence>
<name>A0ABP8ZD50_9ACTN</name>
<dbReference type="PANTHER" id="PTHR43820">
    <property type="entry name" value="HIGH-AFFINITY BRANCHED-CHAIN AMINO ACID TRANSPORT ATP-BINDING PROTEIN LIVF"/>
    <property type="match status" value="1"/>
</dbReference>
<keyword evidence="2" id="KW-0813">Transport</keyword>
<evidence type="ECO:0000256" key="4">
    <source>
        <dbReference type="ARBA" id="ARBA00022840"/>
    </source>
</evidence>
<dbReference type="PROSITE" id="PS00211">
    <property type="entry name" value="ABC_TRANSPORTER_1"/>
    <property type="match status" value="1"/>
</dbReference>